<protein>
    <recommendedName>
        <fullName evidence="5">DUF834 domain-containing protein</fullName>
    </recommendedName>
</protein>
<organism evidence="3 4">
    <name type="scientific">Ensete ventricosum</name>
    <name type="common">Abyssinian banana</name>
    <name type="synonym">Musa ensete</name>
    <dbReference type="NCBI Taxonomy" id="4639"/>
    <lineage>
        <taxon>Eukaryota</taxon>
        <taxon>Viridiplantae</taxon>
        <taxon>Streptophyta</taxon>
        <taxon>Embryophyta</taxon>
        <taxon>Tracheophyta</taxon>
        <taxon>Spermatophyta</taxon>
        <taxon>Magnoliopsida</taxon>
        <taxon>Liliopsida</taxon>
        <taxon>Zingiberales</taxon>
        <taxon>Musaceae</taxon>
        <taxon>Ensete</taxon>
    </lineage>
</organism>
<reference evidence="3 4" key="1">
    <citation type="journal article" date="2014" name="Agronomy (Basel)">
        <title>A Draft Genome Sequence for Ensete ventricosum, the Drought-Tolerant Tree Against Hunger.</title>
        <authorList>
            <person name="Harrison J."/>
            <person name="Moore K.A."/>
            <person name="Paszkiewicz K."/>
            <person name="Jones T."/>
            <person name="Grant M."/>
            <person name="Ambacheew D."/>
            <person name="Muzemil S."/>
            <person name="Studholme D.J."/>
        </authorList>
    </citation>
    <scope>NUCLEOTIDE SEQUENCE [LARGE SCALE GENOMIC DNA]</scope>
</reference>
<evidence type="ECO:0000313" key="4">
    <source>
        <dbReference type="Proteomes" id="UP000287651"/>
    </source>
</evidence>
<evidence type="ECO:0000256" key="1">
    <source>
        <dbReference type="SAM" id="MobiDB-lite"/>
    </source>
</evidence>
<feature type="region of interest" description="Disordered" evidence="1">
    <location>
        <begin position="61"/>
        <end position="81"/>
    </location>
</feature>
<feature type="chain" id="PRO_5019053599" description="DUF834 domain-containing protein" evidence="2">
    <location>
        <begin position="26"/>
        <end position="115"/>
    </location>
</feature>
<dbReference type="EMBL" id="AMZH03024008">
    <property type="protein sequence ID" value="RRT36142.1"/>
    <property type="molecule type" value="Genomic_DNA"/>
</dbReference>
<feature type="signal peptide" evidence="2">
    <location>
        <begin position="1"/>
        <end position="25"/>
    </location>
</feature>
<comment type="caution">
    <text evidence="3">The sequence shown here is derived from an EMBL/GenBank/DDBJ whole genome shotgun (WGS) entry which is preliminary data.</text>
</comment>
<proteinExistence type="predicted"/>
<evidence type="ECO:0000256" key="2">
    <source>
        <dbReference type="SAM" id="SignalP"/>
    </source>
</evidence>
<sequence length="115" mass="12535">MRSSSGTLLVLVAVAIVATTAWIEGDSRGRHNWEGWGSTWGATVATIWQRRKGEMVATKKATMATAGGRRGEAAQWQSRGGRAVEQRLRKAMARLVEKEDSDRGLAIEGAIGRRQ</sequence>
<dbReference type="Proteomes" id="UP000287651">
    <property type="component" value="Unassembled WGS sequence"/>
</dbReference>
<name>A0A426X9J2_ENSVE</name>
<evidence type="ECO:0000313" key="3">
    <source>
        <dbReference type="EMBL" id="RRT36142.1"/>
    </source>
</evidence>
<gene>
    <name evidence="3" type="ORF">B296_00045121</name>
</gene>
<evidence type="ECO:0008006" key="5">
    <source>
        <dbReference type="Google" id="ProtNLM"/>
    </source>
</evidence>
<accession>A0A426X9J2</accession>
<dbReference type="AlphaFoldDB" id="A0A426X9J2"/>
<keyword evidence="2" id="KW-0732">Signal</keyword>